<dbReference type="Proteomes" id="UP000183832">
    <property type="component" value="Unassembled WGS sequence"/>
</dbReference>
<keyword evidence="2" id="KW-1185">Reference proteome</keyword>
<sequence length="65" mass="7578">MTIYQKRSITKTSFSRLNGSLNPSVDTTKTFYNSNKIDINMNRNRHYNLVSDQEKGLHLRTSDII</sequence>
<dbReference type="AlphaFoldDB" id="A0A1J1I8S1"/>
<evidence type="ECO:0000313" key="2">
    <source>
        <dbReference type="Proteomes" id="UP000183832"/>
    </source>
</evidence>
<reference evidence="1 2" key="1">
    <citation type="submission" date="2015-04" db="EMBL/GenBank/DDBJ databases">
        <authorList>
            <person name="Syromyatnikov M.Y."/>
            <person name="Popov V.N."/>
        </authorList>
    </citation>
    <scope>NUCLEOTIDE SEQUENCE [LARGE SCALE GENOMIC DNA]</scope>
</reference>
<evidence type="ECO:0000313" key="1">
    <source>
        <dbReference type="EMBL" id="CRK96677.1"/>
    </source>
</evidence>
<protein>
    <submittedName>
        <fullName evidence="1">CLUMA_CG010146, isoform A</fullName>
    </submittedName>
</protein>
<proteinExistence type="predicted"/>
<name>A0A1J1I8S1_9DIPT</name>
<organism evidence="1 2">
    <name type="scientific">Clunio marinus</name>
    <dbReference type="NCBI Taxonomy" id="568069"/>
    <lineage>
        <taxon>Eukaryota</taxon>
        <taxon>Metazoa</taxon>
        <taxon>Ecdysozoa</taxon>
        <taxon>Arthropoda</taxon>
        <taxon>Hexapoda</taxon>
        <taxon>Insecta</taxon>
        <taxon>Pterygota</taxon>
        <taxon>Neoptera</taxon>
        <taxon>Endopterygota</taxon>
        <taxon>Diptera</taxon>
        <taxon>Nematocera</taxon>
        <taxon>Chironomoidea</taxon>
        <taxon>Chironomidae</taxon>
        <taxon>Clunio</taxon>
    </lineage>
</organism>
<dbReference type="EMBL" id="CVRI01000044">
    <property type="protein sequence ID" value="CRK96677.1"/>
    <property type="molecule type" value="Genomic_DNA"/>
</dbReference>
<accession>A0A1J1I8S1</accession>
<gene>
    <name evidence="1" type="ORF">CLUMA_CG010146</name>
</gene>